<dbReference type="CDD" id="cd06171">
    <property type="entry name" value="Sigma70_r4"/>
    <property type="match status" value="1"/>
</dbReference>
<proteinExistence type="inferred from homology"/>
<dbReference type="Gene3D" id="1.10.10.10">
    <property type="entry name" value="Winged helix-like DNA-binding domain superfamily/Winged helix DNA-binding domain"/>
    <property type="match status" value="1"/>
</dbReference>
<evidence type="ECO:0000259" key="5">
    <source>
        <dbReference type="Pfam" id="PF04542"/>
    </source>
</evidence>
<dbReference type="PANTHER" id="PTHR43133">
    <property type="entry name" value="RNA POLYMERASE ECF-TYPE SIGMA FACTO"/>
    <property type="match status" value="1"/>
</dbReference>
<evidence type="ECO:0000259" key="6">
    <source>
        <dbReference type="Pfam" id="PF08281"/>
    </source>
</evidence>
<evidence type="ECO:0000313" key="7">
    <source>
        <dbReference type="EMBL" id="OAI08983.1"/>
    </source>
</evidence>
<dbReference type="InterPro" id="IPR036388">
    <property type="entry name" value="WH-like_DNA-bd_sf"/>
</dbReference>
<evidence type="ECO:0000256" key="3">
    <source>
        <dbReference type="ARBA" id="ARBA00023082"/>
    </source>
</evidence>
<dbReference type="SUPFAM" id="SSF88946">
    <property type="entry name" value="Sigma2 domain of RNA polymerase sigma factors"/>
    <property type="match status" value="1"/>
</dbReference>
<name>A0A177MUR3_METMH</name>
<dbReference type="GO" id="GO:0003677">
    <property type="term" value="F:DNA binding"/>
    <property type="evidence" value="ECO:0007669"/>
    <property type="project" value="InterPro"/>
</dbReference>
<dbReference type="InterPro" id="IPR007627">
    <property type="entry name" value="RNA_pol_sigma70_r2"/>
</dbReference>
<protein>
    <submittedName>
        <fullName evidence="7">RNA polymerase subunit sigma-24</fullName>
    </submittedName>
</protein>
<comment type="similarity">
    <text evidence="1">Belongs to the sigma-70 factor family. ECF subfamily.</text>
</comment>
<evidence type="ECO:0000256" key="2">
    <source>
        <dbReference type="ARBA" id="ARBA00023015"/>
    </source>
</evidence>
<dbReference type="Proteomes" id="UP000077763">
    <property type="component" value="Unassembled WGS sequence"/>
</dbReference>
<dbReference type="InterPro" id="IPR014284">
    <property type="entry name" value="RNA_pol_sigma-70_dom"/>
</dbReference>
<keyword evidence="3" id="KW-0731">Sigma factor</keyword>
<dbReference type="RefSeq" id="WP_064035513.1">
    <property type="nucleotide sequence ID" value="NZ_LUUH01000013.1"/>
</dbReference>
<dbReference type="GO" id="GO:0006352">
    <property type="term" value="P:DNA-templated transcription initiation"/>
    <property type="evidence" value="ECO:0007669"/>
    <property type="project" value="InterPro"/>
</dbReference>
<organism evidence="7 8">
    <name type="scientific">Methylomonas methanica</name>
    <dbReference type="NCBI Taxonomy" id="421"/>
    <lineage>
        <taxon>Bacteria</taxon>
        <taxon>Pseudomonadati</taxon>
        <taxon>Pseudomonadota</taxon>
        <taxon>Gammaproteobacteria</taxon>
        <taxon>Methylococcales</taxon>
        <taxon>Methylococcaceae</taxon>
        <taxon>Methylomonas</taxon>
    </lineage>
</organism>
<keyword evidence="2" id="KW-0805">Transcription regulation</keyword>
<dbReference type="InterPro" id="IPR039425">
    <property type="entry name" value="RNA_pol_sigma-70-like"/>
</dbReference>
<evidence type="ECO:0000313" key="8">
    <source>
        <dbReference type="Proteomes" id="UP000077763"/>
    </source>
</evidence>
<gene>
    <name evidence="7" type="ORF">A1353_05280</name>
</gene>
<keyword evidence="4" id="KW-0804">Transcription</keyword>
<reference evidence="7 8" key="1">
    <citation type="submission" date="2016-03" db="EMBL/GenBank/DDBJ databases">
        <authorList>
            <person name="Ploux O."/>
        </authorList>
    </citation>
    <scope>NUCLEOTIDE SEQUENCE [LARGE SCALE GENOMIC DNA]</scope>
    <source>
        <strain evidence="7 8">R-45371</strain>
    </source>
</reference>
<dbReference type="GO" id="GO:0016987">
    <property type="term" value="F:sigma factor activity"/>
    <property type="evidence" value="ECO:0007669"/>
    <property type="project" value="UniProtKB-KW"/>
</dbReference>
<dbReference type="PANTHER" id="PTHR43133:SF63">
    <property type="entry name" value="RNA POLYMERASE SIGMA FACTOR FECI-RELATED"/>
    <property type="match status" value="1"/>
</dbReference>
<feature type="domain" description="RNA polymerase sigma factor 70 region 4 type 2" evidence="6">
    <location>
        <begin position="110"/>
        <end position="162"/>
    </location>
</feature>
<evidence type="ECO:0000256" key="4">
    <source>
        <dbReference type="ARBA" id="ARBA00023163"/>
    </source>
</evidence>
<comment type="caution">
    <text evidence="7">The sequence shown here is derived from an EMBL/GenBank/DDBJ whole genome shotgun (WGS) entry which is preliminary data.</text>
</comment>
<dbReference type="Pfam" id="PF08281">
    <property type="entry name" value="Sigma70_r4_2"/>
    <property type="match status" value="1"/>
</dbReference>
<sequence>MAFSDHDIYRIFLNARPQIQRFLQQRVRCRDTAADLIQDIFLRLTLLKPPPASEIEVRAWLFTVASNLSLDHLRTQKRRCELLDQYLGDETEIDDAAAPERAVQAQDQLQQIQTALAELPDQCAEILYLSRIEGLSHQEIAKQLNISTSWVEKQLSRALLHCRRAVDSEGA</sequence>
<dbReference type="Pfam" id="PF04542">
    <property type="entry name" value="Sigma70_r2"/>
    <property type="match status" value="1"/>
</dbReference>
<accession>A0A177MUR3</accession>
<dbReference type="NCBIfam" id="TIGR02937">
    <property type="entry name" value="sigma70-ECF"/>
    <property type="match status" value="1"/>
</dbReference>
<dbReference type="Gene3D" id="1.10.1740.10">
    <property type="match status" value="1"/>
</dbReference>
<evidence type="ECO:0000256" key="1">
    <source>
        <dbReference type="ARBA" id="ARBA00010641"/>
    </source>
</evidence>
<dbReference type="InterPro" id="IPR013249">
    <property type="entry name" value="RNA_pol_sigma70_r4_t2"/>
</dbReference>
<dbReference type="InterPro" id="IPR013324">
    <property type="entry name" value="RNA_pol_sigma_r3/r4-like"/>
</dbReference>
<dbReference type="EMBL" id="LUUH01000013">
    <property type="protein sequence ID" value="OAI08983.1"/>
    <property type="molecule type" value="Genomic_DNA"/>
</dbReference>
<dbReference type="InterPro" id="IPR013325">
    <property type="entry name" value="RNA_pol_sigma_r2"/>
</dbReference>
<dbReference type="SUPFAM" id="SSF88659">
    <property type="entry name" value="Sigma3 and sigma4 domains of RNA polymerase sigma factors"/>
    <property type="match status" value="1"/>
</dbReference>
<dbReference type="AlphaFoldDB" id="A0A177MUR3"/>
<feature type="domain" description="RNA polymerase sigma-70 region 2" evidence="5">
    <location>
        <begin position="16"/>
        <end position="79"/>
    </location>
</feature>